<dbReference type="PROSITE" id="PS50043">
    <property type="entry name" value="HTH_LUXR_2"/>
    <property type="match status" value="1"/>
</dbReference>
<evidence type="ECO:0000259" key="7">
    <source>
        <dbReference type="PROSITE" id="PS50110"/>
    </source>
</evidence>
<dbReference type="Gene3D" id="3.40.50.2300">
    <property type="match status" value="1"/>
</dbReference>
<dbReference type="GO" id="GO:0000160">
    <property type="term" value="P:phosphorelay signal transduction system"/>
    <property type="evidence" value="ECO:0007669"/>
    <property type="project" value="InterPro"/>
</dbReference>
<evidence type="ECO:0000313" key="9">
    <source>
        <dbReference type="Proteomes" id="UP000340077"/>
    </source>
</evidence>
<dbReference type="CDD" id="cd17535">
    <property type="entry name" value="REC_NarL-like"/>
    <property type="match status" value="1"/>
</dbReference>
<name>A0A5M3PKU2_9GAMM</name>
<dbReference type="PANTHER" id="PTHR44688">
    <property type="entry name" value="DNA-BINDING TRANSCRIPTIONAL ACTIVATOR DEVR_DOSR"/>
    <property type="match status" value="1"/>
</dbReference>
<evidence type="ECO:0000256" key="1">
    <source>
        <dbReference type="ARBA" id="ARBA00022553"/>
    </source>
</evidence>
<evidence type="ECO:0000256" key="3">
    <source>
        <dbReference type="ARBA" id="ARBA00023125"/>
    </source>
</evidence>
<evidence type="ECO:0000256" key="4">
    <source>
        <dbReference type="ARBA" id="ARBA00023163"/>
    </source>
</evidence>
<keyword evidence="9" id="KW-1185">Reference proteome</keyword>
<proteinExistence type="predicted"/>
<dbReference type="SUPFAM" id="SSF46894">
    <property type="entry name" value="C-terminal effector domain of the bipartite response regulators"/>
    <property type="match status" value="1"/>
</dbReference>
<keyword evidence="2" id="KW-0805">Transcription regulation</keyword>
<dbReference type="PRINTS" id="PR00038">
    <property type="entry name" value="HTHLUXR"/>
</dbReference>
<dbReference type="GO" id="GO:0003677">
    <property type="term" value="F:DNA binding"/>
    <property type="evidence" value="ECO:0007669"/>
    <property type="project" value="UniProtKB-KW"/>
</dbReference>
<feature type="modified residue" description="4-aspartylphosphate" evidence="5">
    <location>
        <position position="59"/>
    </location>
</feature>
<dbReference type="InterPro" id="IPR001789">
    <property type="entry name" value="Sig_transdc_resp-reg_receiver"/>
</dbReference>
<dbReference type="RefSeq" id="WP_153633843.1">
    <property type="nucleotide sequence ID" value="NZ_BGZH01000001.1"/>
</dbReference>
<keyword evidence="3 8" id="KW-0238">DNA-binding</keyword>
<dbReference type="AlphaFoldDB" id="A0A5M3PKU2"/>
<gene>
    <name evidence="8" type="ORF">MS5N3_09850</name>
</gene>
<dbReference type="PANTHER" id="PTHR44688:SF16">
    <property type="entry name" value="DNA-BINDING TRANSCRIPTIONAL ACTIVATOR DEVR_DOSR"/>
    <property type="match status" value="1"/>
</dbReference>
<dbReference type="SUPFAM" id="SSF52172">
    <property type="entry name" value="CheY-like"/>
    <property type="match status" value="1"/>
</dbReference>
<dbReference type="Pfam" id="PF00072">
    <property type="entry name" value="Response_reg"/>
    <property type="match status" value="1"/>
</dbReference>
<accession>A0A5M3PKU2</accession>
<dbReference type="Proteomes" id="UP000340077">
    <property type="component" value="Unassembled WGS sequence"/>
</dbReference>
<dbReference type="InterPro" id="IPR011006">
    <property type="entry name" value="CheY-like_superfamily"/>
</dbReference>
<keyword evidence="4" id="KW-0804">Transcription</keyword>
<dbReference type="EMBL" id="BGZH01000001">
    <property type="protein sequence ID" value="GBO83534.1"/>
    <property type="molecule type" value="Genomic_DNA"/>
</dbReference>
<evidence type="ECO:0000256" key="2">
    <source>
        <dbReference type="ARBA" id="ARBA00023015"/>
    </source>
</evidence>
<dbReference type="InterPro" id="IPR016032">
    <property type="entry name" value="Sig_transdc_resp-reg_C-effctor"/>
</dbReference>
<comment type="caution">
    <text evidence="8">The sequence shown here is derived from an EMBL/GenBank/DDBJ whole genome shotgun (WGS) entry which is preliminary data.</text>
</comment>
<feature type="domain" description="HTH luxR-type" evidence="6">
    <location>
        <begin position="146"/>
        <end position="211"/>
    </location>
</feature>
<dbReference type="SMART" id="SM00421">
    <property type="entry name" value="HTH_LUXR"/>
    <property type="match status" value="1"/>
</dbReference>
<dbReference type="GO" id="GO:0006355">
    <property type="term" value="P:regulation of DNA-templated transcription"/>
    <property type="evidence" value="ECO:0007669"/>
    <property type="project" value="InterPro"/>
</dbReference>
<reference evidence="8 9" key="1">
    <citation type="journal article" date="2019" name="J. Gen. Appl. Microbiol.">
        <title>Aerobic degradation of cis-dichloroethene by the marine bacterium Marinobacter salsuginis strain 5N-3.</title>
        <authorList>
            <person name="Inoue Y."/>
            <person name="Fukunaga Y."/>
            <person name="Katsumata H."/>
            <person name="Ohji S."/>
            <person name="Hosoyama A."/>
            <person name="Mori K."/>
            <person name="Ando K."/>
        </authorList>
    </citation>
    <scope>NUCLEOTIDE SEQUENCE [LARGE SCALE GENOMIC DNA]</scope>
    <source>
        <strain evidence="8 9">5N-3</strain>
    </source>
</reference>
<sequence length="215" mass="23625">MKLGFILEDHAGAQEWLRDVLKEVFPGISVTSANRLAEARDKLSHLQQADLAPDIALIDLSLPDGSGIDFIRDLRESVPDCLCIVITIHDDDRHVFPALRAGARGYLLKQQSQAELARKLAGIIDDEPPLSPSVARRVLATFAPPDTTSQPDLTTREQEVLELIARGFTLAQVGQALGITRHTTAGYVKTVYRKLEVSSRAEATREAMRMGMIDS</sequence>
<evidence type="ECO:0000256" key="5">
    <source>
        <dbReference type="PROSITE-ProRule" id="PRU00169"/>
    </source>
</evidence>
<dbReference type="Pfam" id="PF00196">
    <property type="entry name" value="GerE"/>
    <property type="match status" value="1"/>
</dbReference>
<evidence type="ECO:0000313" key="8">
    <source>
        <dbReference type="EMBL" id="GBO83534.1"/>
    </source>
</evidence>
<dbReference type="InterPro" id="IPR000792">
    <property type="entry name" value="Tscrpt_reg_LuxR_C"/>
</dbReference>
<dbReference type="CDD" id="cd06170">
    <property type="entry name" value="LuxR_C_like"/>
    <property type="match status" value="1"/>
</dbReference>
<dbReference type="InterPro" id="IPR058245">
    <property type="entry name" value="NreC/VraR/RcsB-like_REC"/>
</dbReference>
<dbReference type="SMART" id="SM00448">
    <property type="entry name" value="REC"/>
    <property type="match status" value="1"/>
</dbReference>
<dbReference type="Gene3D" id="1.10.10.10">
    <property type="entry name" value="Winged helix-like DNA-binding domain superfamily/Winged helix DNA-binding domain"/>
    <property type="match status" value="1"/>
</dbReference>
<dbReference type="PROSITE" id="PS50110">
    <property type="entry name" value="RESPONSE_REGULATORY"/>
    <property type="match status" value="1"/>
</dbReference>
<feature type="domain" description="Response regulatory" evidence="7">
    <location>
        <begin position="3"/>
        <end position="124"/>
    </location>
</feature>
<evidence type="ECO:0000259" key="6">
    <source>
        <dbReference type="PROSITE" id="PS50043"/>
    </source>
</evidence>
<protein>
    <submittedName>
        <fullName evidence="8">DNA-binding response regulator</fullName>
    </submittedName>
</protein>
<organism evidence="8 9">
    <name type="scientific">Marinobacter salsuginis</name>
    <dbReference type="NCBI Taxonomy" id="418719"/>
    <lineage>
        <taxon>Bacteria</taxon>
        <taxon>Pseudomonadati</taxon>
        <taxon>Pseudomonadota</taxon>
        <taxon>Gammaproteobacteria</taxon>
        <taxon>Pseudomonadales</taxon>
        <taxon>Marinobacteraceae</taxon>
        <taxon>Marinobacter</taxon>
    </lineage>
</organism>
<keyword evidence="1 5" id="KW-0597">Phosphoprotein</keyword>
<dbReference type="InterPro" id="IPR036388">
    <property type="entry name" value="WH-like_DNA-bd_sf"/>
</dbReference>